<evidence type="ECO:0000313" key="2">
    <source>
        <dbReference type="Proteomes" id="UP000830768"/>
    </source>
</evidence>
<proteinExistence type="predicted"/>
<dbReference type="Proteomes" id="UP000830768">
    <property type="component" value="Chromosome 8"/>
</dbReference>
<dbReference type="EMBL" id="CP090036">
    <property type="protein sequence ID" value="UPK97796.1"/>
    <property type="molecule type" value="Genomic_DNA"/>
</dbReference>
<organism evidence="1 2">
    <name type="scientific">Fusarium solani subsp. cucurbitae</name>
    <name type="common">Neocosmosporum cucurbitae</name>
    <dbReference type="NCBI Taxonomy" id="2747967"/>
    <lineage>
        <taxon>Eukaryota</taxon>
        <taxon>Fungi</taxon>
        <taxon>Dikarya</taxon>
        <taxon>Ascomycota</taxon>
        <taxon>Pezizomycotina</taxon>
        <taxon>Sordariomycetes</taxon>
        <taxon>Hypocreomycetidae</taxon>
        <taxon>Hypocreales</taxon>
        <taxon>Nectriaceae</taxon>
        <taxon>Fusarium</taxon>
        <taxon>Fusarium solani species complex</taxon>
    </lineage>
</organism>
<reference evidence="1" key="1">
    <citation type="submission" date="2021-11" db="EMBL/GenBank/DDBJ databases">
        <title>Fusarium solani-melongenae Genome sequencing and assembly.</title>
        <authorList>
            <person name="Xie S."/>
            <person name="Huang L."/>
            <person name="Zhang X."/>
        </authorList>
    </citation>
    <scope>NUCLEOTIDE SEQUENCE</scope>
    <source>
        <strain evidence="1">CRI 24-3</strain>
    </source>
</reference>
<protein>
    <submittedName>
        <fullName evidence="1">Uncharacterized protein</fullName>
    </submittedName>
</protein>
<accession>A0ACD3Z9A9</accession>
<gene>
    <name evidence="1" type="ORF">LCI18_008731</name>
</gene>
<name>A0ACD3Z9A9_FUSSC</name>
<keyword evidence="2" id="KW-1185">Reference proteome</keyword>
<sequence length="160" mass="18097">MLPVEPTSGVGFGEVQGGHVSQRLKLSNAVVAERYNRDRKRKRGKGRKKVVGLVLLAAAHASCAIRGQNHQCHVSYGISEISYFETRIFLEDSRPTAAQHQRQTLQGQQHQHQHQQHRLCTYCAALLPSLVNLLFPVNRCCRLTVAQPPRRRRRISSERG</sequence>
<evidence type="ECO:0000313" key="1">
    <source>
        <dbReference type="EMBL" id="UPK97796.1"/>
    </source>
</evidence>